<reference evidence="8 9" key="1">
    <citation type="submission" date="2023-06" db="EMBL/GenBank/DDBJ databases">
        <title>Black Yeasts Isolated from many extreme environments.</title>
        <authorList>
            <person name="Coleine C."/>
            <person name="Stajich J.E."/>
            <person name="Selbmann L."/>
        </authorList>
    </citation>
    <scope>NUCLEOTIDE SEQUENCE [LARGE SCALE GENOMIC DNA]</scope>
    <source>
        <strain evidence="8 9">CCFEE 5887</strain>
    </source>
</reference>
<feature type="transmembrane region" description="Helical" evidence="5">
    <location>
        <begin position="179"/>
        <end position="205"/>
    </location>
</feature>
<evidence type="ECO:0000259" key="7">
    <source>
        <dbReference type="Pfam" id="PF20877"/>
    </source>
</evidence>
<evidence type="ECO:0000256" key="5">
    <source>
        <dbReference type="SAM" id="Phobius"/>
    </source>
</evidence>
<comment type="subcellular location">
    <subcellularLocation>
        <location evidence="1">Membrane</location>
        <topology evidence="1">Multi-pass membrane protein</topology>
    </subcellularLocation>
</comment>
<dbReference type="Pfam" id="PF20877">
    <property type="entry name" value="Anoctamin_N"/>
    <property type="match status" value="1"/>
</dbReference>
<accession>A0AAV9QMW8</accession>
<evidence type="ECO:0000259" key="6">
    <source>
        <dbReference type="Pfam" id="PF04547"/>
    </source>
</evidence>
<evidence type="ECO:0000256" key="4">
    <source>
        <dbReference type="ARBA" id="ARBA00023136"/>
    </source>
</evidence>
<feature type="transmembrane region" description="Helical" evidence="5">
    <location>
        <begin position="516"/>
        <end position="535"/>
    </location>
</feature>
<organism evidence="8 9">
    <name type="scientific">Vermiconidia calcicola</name>
    <dbReference type="NCBI Taxonomy" id="1690605"/>
    <lineage>
        <taxon>Eukaryota</taxon>
        <taxon>Fungi</taxon>
        <taxon>Dikarya</taxon>
        <taxon>Ascomycota</taxon>
        <taxon>Pezizomycotina</taxon>
        <taxon>Dothideomycetes</taxon>
        <taxon>Dothideomycetidae</taxon>
        <taxon>Mycosphaerellales</taxon>
        <taxon>Extremaceae</taxon>
        <taxon>Vermiconidia</taxon>
    </lineage>
</organism>
<dbReference type="GO" id="GO:0032541">
    <property type="term" value="C:cortical endoplasmic reticulum"/>
    <property type="evidence" value="ECO:0007669"/>
    <property type="project" value="TreeGrafter"/>
</dbReference>
<evidence type="ECO:0000313" key="9">
    <source>
        <dbReference type="Proteomes" id="UP001345827"/>
    </source>
</evidence>
<keyword evidence="3 5" id="KW-1133">Transmembrane helix</keyword>
<feature type="transmembrane region" description="Helical" evidence="5">
    <location>
        <begin position="319"/>
        <end position="339"/>
    </location>
</feature>
<feature type="transmembrane region" description="Helical" evidence="5">
    <location>
        <begin position="284"/>
        <end position="307"/>
    </location>
</feature>
<dbReference type="EMBL" id="JAXLQG010000001">
    <property type="protein sequence ID" value="KAK5545337.1"/>
    <property type="molecule type" value="Genomic_DNA"/>
</dbReference>
<protein>
    <submittedName>
        <fullName evidence="8">Uncharacterized protein</fullName>
    </submittedName>
</protein>
<dbReference type="PANTHER" id="PTHR12308">
    <property type="entry name" value="ANOCTAMIN"/>
    <property type="match status" value="1"/>
</dbReference>
<proteinExistence type="predicted"/>
<dbReference type="GO" id="GO:0016020">
    <property type="term" value="C:membrane"/>
    <property type="evidence" value="ECO:0007669"/>
    <property type="project" value="UniProtKB-SubCell"/>
</dbReference>
<feature type="transmembrane region" description="Helical" evidence="5">
    <location>
        <begin position="432"/>
        <end position="454"/>
    </location>
</feature>
<comment type="caution">
    <text evidence="8">The sequence shown here is derived from an EMBL/GenBank/DDBJ whole genome shotgun (WGS) entry which is preliminary data.</text>
</comment>
<feature type="transmembrane region" description="Helical" evidence="5">
    <location>
        <begin position="601"/>
        <end position="624"/>
    </location>
</feature>
<evidence type="ECO:0000256" key="3">
    <source>
        <dbReference type="ARBA" id="ARBA00022989"/>
    </source>
</evidence>
<feature type="domain" description="Anoctamin alpha-beta plait" evidence="7">
    <location>
        <begin position="11"/>
        <end position="136"/>
    </location>
</feature>
<dbReference type="Pfam" id="PF04547">
    <property type="entry name" value="Anoctamin"/>
    <property type="match status" value="1"/>
</dbReference>
<dbReference type="Proteomes" id="UP001345827">
    <property type="component" value="Unassembled WGS sequence"/>
</dbReference>
<dbReference type="InterPro" id="IPR049452">
    <property type="entry name" value="Anoctamin_TM"/>
</dbReference>
<sequence length="739" mass="83801">MAHKVLQDNFGVDYVVVFRVPDNDKPAGIAQFQKLVRALAETGLTTEVRRGDETSLLVFVKAADEQIFSDVVFRSRIKDWLYGIRQIQPTKDTAETLASEPLTQAERYRMIHHMICCPQEEGGAGITPKHGEWKSVEAIFPLHDHVKNKKWLAEFTRKTFLTPEDLDEIRNIMGEKIGYYYAFLQSYFSFLIFPAAFGFSCWVLLGNFSAIYAIVNGLWCVVFVEYWKRQEQELAIRWGVKNVSAIEDKRREFVPEKFITDSVTGEKMAYFPSKKRLQRQLLQIPLAISCVVALGTIICTCYAIEIFISEVYDGPLKSILVFLPTIILTLAVPTATNYLTQFAQQLTDFENYETQDAHDKAMISKVFVINFITSYTAIFLTSFVYVPFASLLVPYLDVFSLTVKPFAENEKQMQTPSPAQFTINPNRIRNQMIYFAVTAQIVNFAMETVVPLLTQQGTKKYKEMQSARAEKQGGATPTVGANDPPEEKEFLARVREEAALPEYDVTSDLREMVIQFGYLALFSVIWPMTPVSYFINNWIELRGDTFKLTVESRRPNPVRADSLGPWLDSLEFLAWLGSITTAALVYMFSGGNGPDGRPHAICLWALLLSVFLSEHIFLVVRVLVRYAISKFDSAAMRKERSERFMVRKKFLEDAGLADAIKPVAASPNSPLKTASGEQAFASMISREALEEDARRDSLTSATPADRFWHHQRSWAESEKVGVGMIDLMELSGGNEKKKQ</sequence>
<feature type="domain" description="Anoctamin transmembrane" evidence="6">
    <location>
        <begin position="169"/>
        <end position="642"/>
    </location>
</feature>
<dbReference type="PANTHER" id="PTHR12308:SF73">
    <property type="entry name" value="ANOCTAMIN"/>
    <property type="match status" value="1"/>
</dbReference>
<dbReference type="InterPro" id="IPR007632">
    <property type="entry name" value="Anoctamin"/>
</dbReference>
<dbReference type="InterPro" id="IPR049456">
    <property type="entry name" value="Anoctamin_N_fung"/>
</dbReference>
<keyword evidence="9" id="KW-1185">Reference proteome</keyword>
<evidence type="ECO:0000256" key="1">
    <source>
        <dbReference type="ARBA" id="ARBA00004141"/>
    </source>
</evidence>
<dbReference type="GO" id="GO:0005254">
    <property type="term" value="F:chloride channel activity"/>
    <property type="evidence" value="ECO:0007669"/>
    <property type="project" value="TreeGrafter"/>
</dbReference>
<feature type="transmembrane region" description="Helical" evidence="5">
    <location>
        <begin position="211"/>
        <end position="227"/>
    </location>
</feature>
<gene>
    <name evidence="8" type="ORF">LTR25_000344</name>
</gene>
<feature type="transmembrane region" description="Helical" evidence="5">
    <location>
        <begin position="572"/>
        <end position="589"/>
    </location>
</feature>
<feature type="transmembrane region" description="Helical" evidence="5">
    <location>
        <begin position="367"/>
        <end position="388"/>
    </location>
</feature>
<name>A0AAV9QMW8_9PEZI</name>
<keyword evidence="2 5" id="KW-0812">Transmembrane</keyword>
<dbReference type="AlphaFoldDB" id="A0AAV9QMW8"/>
<evidence type="ECO:0000256" key="2">
    <source>
        <dbReference type="ARBA" id="ARBA00022692"/>
    </source>
</evidence>
<evidence type="ECO:0000313" key="8">
    <source>
        <dbReference type="EMBL" id="KAK5545337.1"/>
    </source>
</evidence>
<keyword evidence="4 5" id="KW-0472">Membrane</keyword>